<keyword evidence="1" id="KW-1133">Transmembrane helix</keyword>
<reference evidence="2 3" key="1">
    <citation type="journal article" date="2016" name="Nat. Commun.">
        <title>Thousands of microbial genomes shed light on interconnected biogeochemical processes in an aquifer system.</title>
        <authorList>
            <person name="Anantharaman K."/>
            <person name="Brown C.T."/>
            <person name="Hug L.A."/>
            <person name="Sharon I."/>
            <person name="Castelle C.J."/>
            <person name="Probst A.J."/>
            <person name="Thomas B.C."/>
            <person name="Singh A."/>
            <person name="Wilkins M.J."/>
            <person name="Karaoz U."/>
            <person name="Brodie E.L."/>
            <person name="Williams K.H."/>
            <person name="Hubbard S.S."/>
            <person name="Banfield J.F."/>
        </authorList>
    </citation>
    <scope>NUCLEOTIDE SEQUENCE [LARGE SCALE GENOMIC DNA]</scope>
</reference>
<keyword evidence="1" id="KW-0472">Membrane</keyword>
<evidence type="ECO:0000313" key="3">
    <source>
        <dbReference type="Proteomes" id="UP000177811"/>
    </source>
</evidence>
<dbReference type="PROSITE" id="PS51257">
    <property type="entry name" value="PROKAR_LIPOPROTEIN"/>
    <property type="match status" value="1"/>
</dbReference>
<proteinExistence type="predicted"/>
<dbReference type="EMBL" id="MHQL01000006">
    <property type="protein sequence ID" value="OHA03882.1"/>
    <property type="molecule type" value="Genomic_DNA"/>
</dbReference>
<dbReference type="Proteomes" id="UP000177811">
    <property type="component" value="Unassembled WGS sequence"/>
</dbReference>
<organism evidence="2 3">
    <name type="scientific">Candidatus Sungbacteria bacterium RIFCSPHIGHO2_02_FULL_51_29</name>
    <dbReference type="NCBI Taxonomy" id="1802273"/>
    <lineage>
        <taxon>Bacteria</taxon>
        <taxon>Candidatus Sungiibacteriota</taxon>
    </lineage>
</organism>
<evidence type="ECO:0000313" key="2">
    <source>
        <dbReference type="EMBL" id="OHA03882.1"/>
    </source>
</evidence>
<gene>
    <name evidence="2" type="ORF">A3C16_01200</name>
</gene>
<name>A0A1G2KZE3_9BACT</name>
<evidence type="ECO:0000256" key="1">
    <source>
        <dbReference type="SAM" id="Phobius"/>
    </source>
</evidence>
<feature type="transmembrane region" description="Helical" evidence="1">
    <location>
        <begin position="57"/>
        <end position="79"/>
    </location>
</feature>
<protein>
    <recommendedName>
        <fullName evidence="4">Lipoprotein</fullName>
    </recommendedName>
</protein>
<keyword evidence="1" id="KW-0812">Transmembrane</keyword>
<comment type="caution">
    <text evidence="2">The sequence shown here is derived from an EMBL/GenBank/DDBJ whole genome shotgun (WGS) entry which is preliminary data.</text>
</comment>
<accession>A0A1G2KZE3</accession>
<evidence type="ECO:0008006" key="4">
    <source>
        <dbReference type="Google" id="ProtNLM"/>
    </source>
</evidence>
<dbReference type="AlphaFoldDB" id="A0A1G2KZE3"/>
<sequence length="94" mass="10281">MKRAIASILIVAILGISLVGCGNTKVINGVEYDTYGLLNQNEKQNPNIQYELILGNLIWGVVLVETVIAPVYFFGFSLFEPVGPKSDIKGKVVR</sequence>